<gene>
    <name evidence="1" type="ORF">N8I77_002758</name>
</gene>
<keyword evidence="2" id="KW-1185">Reference proteome</keyword>
<dbReference type="Proteomes" id="UP001265746">
    <property type="component" value="Unassembled WGS sequence"/>
</dbReference>
<evidence type="ECO:0000313" key="1">
    <source>
        <dbReference type="EMBL" id="KAK2616041.1"/>
    </source>
</evidence>
<proteinExistence type="predicted"/>
<protein>
    <submittedName>
        <fullName evidence="1">Uncharacterized protein</fullName>
    </submittedName>
</protein>
<comment type="caution">
    <text evidence="1">The sequence shown here is derived from an EMBL/GenBank/DDBJ whole genome shotgun (WGS) entry which is preliminary data.</text>
</comment>
<accession>A0AAD9STE3</accession>
<sequence length="378" mass="42860">MDLSQFAEVLNERFSQPLAADVASWSPPQDPDKPSLPYLPGFNVTIRPHNIAETEQPRQNLKPEYLRTVTQSKAVVNNPSRFSSPGPDDAESAALAITASISIGTTRGAQIVACTITPCQKNGEEVPKPFQAVAKIYDPLYYNFKSSIGRYPRDTVREADKDYENETAAYEHLRKHGITGSFAPKYYGSWIFSLPITIGGRPHSRNVQMILIETLNGVSIQETRVQNSSDRSGGTDSFHYPEEYRLEVLARAMDAYVKQLKIGLEQGDFAGRNVILVANSPEEDKVGGLVLPRVVLVDYNTAKVVEMPREQANWLPSNPAAVFWNEYLWEDFGGWVPNEWQDWKTQQDWLMQRFNGDDHRHHYYPSQEFFDNMLAARR</sequence>
<organism evidence="1 2">
    <name type="scientific">Phomopsis amygdali</name>
    <name type="common">Fusicoccum amygdali</name>
    <dbReference type="NCBI Taxonomy" id="1214568"/>
    <lineage>
        <taxon>Eukaryota</taxon>
        <taxon>Fungi</taxon>
        <taxon>Dikarya</taxon>
        <taxon>Ascomycota</taxon>
        <taxon>Pezizomycotina</taxon>
        <taxon>Sordariomycetes</taxon>
        <taxon>Sordariomycetidae</taxon>
        <taxon>Diaporthales</taxon>
        <taxon>Diaporthaceae</taxon>
        <taxon>Diaporthe</taxon>
    </lineage>
</organism>
<reference evidence="1" key="1">
    <citation type="submission" date="2023-06" db="EMBL/GenBank/DDBJ databases">
        <authorList>
            <person name="Noh H."/>
        </authorList>
    </citation>
    <scope>NUCLEOTIDE SEQUENCE</scope>
    <source>
        <strain evidence="1">DUCC20226</strain>
    </source>
</reference>
<evidence type="ECO:0000313" key="2">
    <source>
        <dbReference type="Proteomes" id="UP001265746"/>
    </source>
</evidence>
<name>A0AAD9STE3_PHOAM</name>
<dbReference type="AlphaFoldDB" id="A0AAD9STE3"/>
<dbReference type="EMBL" id="JAUJFL010000001">
    <property type="protein sequence ID" value="KAK2616041.1"/>
    <property type="molecule type" value="Genomic_DNA"/>
</dbReference>